<sequence>MRILSFVLASLLFVSGSLIAAEDEPFYEGENVVGYIKDNKGNRYIVIETPDGRAKLVKTKKSPEEVLKDSYGITKKDFEIREE</sequence>
<protein>
    <submittedName>
        <fullName evidence="2">Uncharacterized protein</fullName>
    </submittedName>
</protein>
<dbReference type="RefSeq" id="WP_096999731.1">
    <property type="nucleotide sequence ID" value="NZ_OBEI01000001.1"/>
</dbReference>
<organism evidence="2 3">
    <name type="scientific">Persephonella hydrogeniphila</name>
    <dbReference type="NCBI Taxonomy" id="198703"/>
    <lineage>
        <taxon>Bacteria</taxon>
        <taxon>Pseudomonadati</taxon>
        <taxon>Aquificota</taxon>
        <taxon>Aquificia</taxon>
        <taxon>Aquificales</taxon>
        <taxon>Hydrogenothermaceae</taxon>
        <taxon>Persephonella</taxon>
    </lineage>
</organism>
<reference evidence="3" key="1">
    <citation type="submission" date="2017-09" db="EMBL/GenBank/DDBJ databases">
        <authorList>
            <person name="Varghese N."/>
            <person name="Submissions S."/>
        </authorList>
    </citation>
    <scope>NUCLEOTIDE SEQUENCE [LARGE SCALE GENOMIC DNA]</scope>
    <source>
        <strain evidence="3">DSM 15103</strain>
    </source>
</reference>
<dbReference type="EMBL" id="OBEI01000001">
    <property type="protein sequence ID" value="SNZ04113.1"/>
    <property type="molecule type" value="Genomic_DNA"/>
</dbReference>
<accession>A0A285N599</accession>
<dbReference type="AlphaFoldDB" id="A0A285N599"/>
<feature type="chain" id="PRO_5012605876" evidence="1">
    <location>
        <begin position="21"/>
        <end position="83"/>
    </location>
</feature>
<keyword evidence="1" id="KW-0732">Signal</keyword>
<proteinExistence type="predicted"/>
<dbReference type="OrthoDB" id="15210at2"/>
<gene>
    <name evidence="2" type="ORF">SAMN06265182_0556</name>
</gene>
<evidence type="ECO:0000256" key="1">
    <source>
        <dbReference type="SAM" id="SignalP"/>
    </source>
</evidence>
<feature type="signal peptide" evidence="1">
    <location>
        <begin position="1"/>
        <end position="20"/>
    </location>
</feature>
<evidence type="ECO:0000313" key="2">
    <source>
        <dbReference type="EMBL" id="SNZ04113.1"/>
    </source>
</evidence>
<evidence type="ECO:0000313" key="3">
    <source>
        <dbReference type="Proteomes" id="UP000219036"/>
    </source>
</evidence>
<name>A0A285N599_9AQUI</name>
<keyword evidence="3" id="KW-1185">Reference proteome</keyword>
<dbReference type="Proteomes" id="UP000219036">
    <property type="component" value="Unassembled WGS sequence"/>
</dbReference>